<name>A0A3S1A3T9_CHLFR</name>
<evidence type="ECO:0000313" key="2">
    <source>
        <dbReference type="Proteomes" id="UP000268857"/>
    </source>
</evidence>
<dbReference type="OrthoDB" id="581410at2"/>
<evidence type="ECO:0008006" key="3">
    <source>
        <dbReference type="Google" id="ProtNLM"/>
    </source>
</evidence>
<accession>A0A3S1A3T9</accession>
<dbReference type="Proteomes" id="UP000268857">
    <property type="component" value="Unassembled WGS sequence"/>
</dbReference>
<dbReference type="InterPro" id="IPR026374">
    <property type="entry name" value="Cyano_PEP"/>
</dbReference>
<proteinExistence type="predicted"/>
<keyword evidence="2" id="KW-1185">Reference proteome</keyword>
<organism evidence="1 2">
    <name type="scientific">Chlorogloeopsis fritschii PCC 6912</name>
    <dbReference type="NCBI Taxonomy" id="211165"/>
    <lineage>
        <taxon>Bacteria</taxon>
        <taxon>Bacillati</taxon>
        <taxon>Cyanobacteriota</taxon>
        <taxon>Cyanophyceae</taxon>
        <taxon>Nostocales</taxon>
        <taxon>Chlorogloeopsidaceae</taxon>
        <taxon>Chlorogloeopsis</taxon>
    </lineage>
</organism>
<dbReference type="EMBL" id="RSCJ01000003">
    <property type="protein sequence ID" value="RUR84994.1"/>
    <property type="molecule type" value="Genomic_DNA"/>
</dbReference>
<sequence>MSIPKADAAGFKFTKIVDGTTPIPGGTGNFYYLFNPNINGNNIVFAGGSEHNVDLLGVYATTGTNKAITKIADQNTPIPGGTGKFDYLGQLSVSGSNIAIAGGTYSHDAQSGIYITKGINGALTKFADTNTPIPSGTGNFKWVGYPSISGNNITFVGSDASHKAGIYANTGENRAFIKIADTNTPVPSGIGNFKWVGYPSISGNNITFLGDDATSKRGIYANTGENGALIKIVDISTPMPTGIDNSHPIDYPSTGGSNITFVGSDASGKTGIYANLGENGALIKIVDTNTPVPDGVGNFDYFSEVRRHGNTVTFVGRFYDANYYQSGLYIYLDGMLSKVISSTDTLFPDKRIIEIYDISRHGFDGESLAFGTFLSDASMAIFRADKISEPVPEPLTLGGTAVAGVVGFWFKKKKKKVVA</sequence>
<evidence type="ECO:0000313" key="1">
    <source>
        <dbReference type="EMBL" id="RUR84994.1"/>
    </source>
</evidence>
<dbReference type="NCBIfam" id="TIGR02595">
    <property type="entry name" value="PEP_CTERM"/>
    <property type="match status" value="1"/>
</dbReference>
<gene>
    <name evidence="1" type="ORF">PCC6912_11100</name>
</gene>
<comment type="caution">
    <text evidence="1">The sequence shown here is derived from an EMBL/GenBank/DDBJ whole genome shotgun (WGS) entry which is preliminary data.</text>
</comment>
<dbReference type="AlphaFoldDB" id="A0A3S1A3T9"/>
<dbReference type="InterPro" id="IPR013424">
    <property type="entry name" value="Ice-binding_C"/>
</dbReference>
<reference evidence="1 2" key="1">
    <citation type="journal article" date="2019" name="Genome Biol. Evol.">
        <title>Day and night: Metabolic profiles and evolutionary relationships of six axenic non-marine cyanobacteria.</title>
        <authorList>
            <person name="Will S.E."/>
            <person name="Henke P."/>
            <person name="Boedeker C."/>
            <person name="Huang S."/>
            <person name="Brinkmann H."/>
            <person name="Rohde M."/>
            <person name="Jarek M."/>
            <person name="Friedl T."/>
            <person name="Seufert S."/>
            <person name="Schumacher M."/>
            <person name="Overmann J."/>
            <person name="Neumann-Schaal M."/>
            <person name="Petersen J."/>
        </authorList>
    </citation>
    <scope>NUCLEOTIDE SEQUENCE [LARGE SCALE GENOMIC DNA]</scope>
    <source>
        <strain evidence="1 2">PCC 6912</strain>
    </source>
</reference>
<dbReference type="NCBIfam" id="TIGR04155">
    <property type="entry name" value="cyano_PEP"/>
    <property type="match status" value="1"/>
</dbReference>
<protein>
    <recommendedName>
        <fullName evidence="3">PEP-CTERM protein-sorting domain-containing protein</fullName>
    </recommendedName>
</protein>